<gene>
    <name evidence="1" type="ORF">AVDCRST_MAG94-5808</name>
</gene>
<protein>
    <submittedName>
        <fullName evidence="1">Uncharacterized protein</fullName>
    </submittedName>
</protein>
<accession>A0A6J4P385</accession>
<organism evidence="1">
    <name type="scientific">uncultured Leptolyngbya sp</name>
    <dbReference type="NCBI Taxonomy" id="332963"/>
    <lineage>
        <taxon>Bacteria</taxon>
        <taxon>Bacillati</taxon>
        <taxon>Cyanobacteriota</taxon>
        <taxon>Cyanophyceae</taxon>
        <taxon>Leptolyngbyales</taxon>
        <taxon>Leptolyngbyaceae</taxon>
        <taxon>Leptolyngbya group</taxon>
        <taxon>Leptolyngbya</taxon>
        <taxon>environmental samples</taxon>
    </lineage>
</organism>
<reference evidence="1" key="1">
    <citation type="submission" date="2020-02" db="EMBL/GenBank/DDBJ databases">
        <authorList>
            <person name="Meier V. D."/>
        </authorList>
    </citation>
    <scope>NUCLEOTIDE SEQUENCE</scope>
    <source>
        <strain evidence="1">AVDCRST_MAG94</strain>
    </source>
</reference>
<evidence type="ECO:0000313" key="1">
    <source>
        <dbReference type="EMBL" id="CAA9399050.1"/>
    </source>
</evidence>
<dbReference type="AlphaFoldDB" id="A0A6J4P385"/>
<sequence>MTEAKLWLAHVLQAGRSEGDQRSAVCFCVPIHLCSLLVRAVCQTCANHSRG</sequence>
<proteinExistence type="predicted"/>
<dbReference type="EMBL" id="CADCTY010002002">
    <property type="protein sequence ID" value="CAA9399050.1"/>
    <property type="molecule type" value="Genomic_DNA"/>
</dbReference>
<name>A0A6J4P385_9CYAN</name>